<comment type="caution">
    <text evidence="1">The sequence shown here is derived from an EMBL/GenBank/DDBJ whole genome shotgun (WGS) entry which is preliminary data.</text>
</comment>
<dbReference type="Proteomes" id="UP000018559">
    <property type="component" value="Unassembled WGS sequence"/>
</dbReference>
<reference evidence="1 2" key="1">
    <citation type="journal article" date="2014" name="Genome Announc.">
        <title>The Genome of the Predominant Equine Lactobacillus Species, Lactobacillus equi, Is Reflective of Its Lifestyle Adaptations to an Herbivorous Host.</title>
        <authorList>
            <person name="O'Donnell M.M."/>
            <person name="Harris H.M."/>
            <person name="O'Toole P.W."/>
            <person name="Ross R.P."/>
        </authorList>
    </citation>
    <scope>NUCLEOTIDE SEQUENCE [LARGE SCALE GENOMIC DNA]</scope>
    <source>
        <strain evidence="1 2">DPC 6820</strain>
    </source>
</reference>
<evidence type="ECO:0000313" key="2">
    <source>
        <dbReference type="Proteomes" id="UP000018559"/>
    </source>
</evidence>
<proteinExistence type="predicted"/>
<dbReference type="PATRIC" id="fig|1392007.3.peg.152"/>
<keyword evidence="2" id="KW-1185">Reference proteome</keyword>
<organism evidence="1 2">
    <name type="scientific">Ligilactobacillus equi DPC 6820</name>
    <dbReference type="NCBI Taxonomy" id="1392007"/>
    <lineage>
        <taxon>Bacteria</taxon>
        <taxon>Bacillati</taxon>
        <taxon>Bacillota</taxon>
        <taxon>Bacilli</taxon>
        <taxon>Lactobacillales</taxon>
        <taxon>Lactobacillaceae</taxon>
        <taxon>Ligilactobacillus</taxon>
    </lineage>
</organism>
<evidence type="ECO:0000313" key="1">
    <source>
        <dbReference type="EMBL" id="ETA75030.1"/>
    </source>
</evidence>
<dbReference type="AlphaFoldDB" id="V7I0F6"/>
<gene>
    <name evidence="1" type="ORF">LEQ_1445</name>
</gene>
<dbReference type="RefSeq" id="WP_023858766.1">
    <property type="nucleotide sequence ID" value="NZ_AWWH01000014.1"/>
</dbReference>
<sequence length="117" mass="13434">MTEKNDTLDQKAIEEKVAKKTSNKVFKDGFDDIQKKALKINKKGKDMLKKRYEFIGKTVAKELGYNTSGINSPNFDILLAAVIMGAEAYKEKYPNNVKEDINKKRREAYLIINDDEK</sequence>
<protein>
    <submittedName>
        <fullName evidence="1">Uncharacterized protein</fullName>
    </submittedName>
</protein>
<dbReference type="EMBL" id="AWWH01000014">
    <property type="protein sequence ID" value="ETA75030.1"/>
    <property type="molecule type" value="Genomic_DNA"/>
</dbReference>
<name>V7I0F6_9LACO</name>
<accession>V7I0F6</accession>